<evidence type="ECO:0000313" key="3">
    <source>
        <dbReference type="Proteomes" id="UP000250140"/>
    </source>
</evidence>
<dbReference type="Proteomes" id="UP000250140">
    <property type="component" value="Unassembled WGS sequence"/>
</dbReference>
<feature type="region of interest" description="Disordered" evidence="1">
    <location>
        <begin position="175"/>
        <end position="200"/>
    </location>
</feature>
<dbReference type="AlphaFoldDB" id="A0A8E2ESX7"/>
<evidence type="ECO:0000313" key="2">
    <source>
        <dbReference type="EMBL" id="OCL04088.1"/>
    </source>
</evidence>
<feature type="compositionally biased region" description="Low complexity" evidence="1">
    <location>
        <begin position="297"/>
        <end position="318"/>
    </location>
</feature>
<reference evidence="2 3" key="1">
    <citation type="journal article" date="2016" name="Nat. Commun.">
        <title>Ectomycorrhizal ecology is imprinted in the genome of the dominant symbiotic fungus Cenococcum geophilum.</title>
        <authorList>
            <consortium name="DOE Joint Genome Institute"/>
            <person name="Peter M."/>
            <person name="Kohler A."/>
            <person name="Ohm R.A."/>
            <person name="Kuo A."/>
            <person name="Krutzmann J."/>
            <person name="Morin E."/>
            <person name="Arend M."/>
            <person name="Barry K.W."/>
            <person name="Binder M."/>
            <person name="Choi C."/>
            <person name="Clum A."/>
            <person name="Copeland A."/>
            <person name="Grisel N."/>
            <person name="Haridas S."/>
            <person name="Kipfer T."/>
            <person name="LaButti K."/>
            <person name="Lindquist E."/>
            <person name="Lipzen A."/>
            <person name="Maire R."/>
            <person name="Meier B."/>
            <person name="Mihaltcheva S."/>
            <person name="Molinier V."/>
            <person name="Murat C."/>
            <person name="Poggeler S."/>
            <person name="Quandt C.A."/>
            <person name="Sperisen C."/>
            <person name="Tritt A."/>
            <person name="Tisserant E."/>
            <person name="Crous P.W."/>
            <person name="Henrissat B."/>
            <person name="Nehls U."/>
            <person name="Egli S."/>
            <person name="Spatafora J.W."/>
            <person name="Grigoriev I.V."/>
            <person name="Martin F.M."/>
        </authorList>
    </citation>
    <scope>NUCLEOTIDE SEQUENCE [LARGE SCALE GENOMIC DNA]</scope>
    <source>
        <strain evidence="2 3">CBS 207.34</strain>
    </source>
</reference>
<keyword evidence="3" id="KW-1185">Reference proteome</keyword>
<name>A0A8E2ESX7_9PEZI</name>
<dbReference type="EMBL" id="KV750600">
    <property type="protein sequence ID" value="OCL04088.1"/>
    <property type="molecule type" value="Genomic_DNA"/>
</dbReference>
<gene>
    <name evidence="2" type="ORF">AOQ84DRAFT_442303</name>
</gene>
<sequence>MTQVSEHSHSHSLQAPFSPLIGLTSVSLQVSPFTVLIGTPVHIQFKETNNARLLRILKPFTGGGLGLFSGKWRMKRESVPGDSESSSQPLETHTFQPLSEPPSLSPSPFSGSSSVEPPRVTEYMYAQSPSPVVAPTPPQRQKQPNIPTTIPESANDFHVYNSIVRPSRLPAGDFLADSSLENNNEPDKISSTLQASPGLSVENNGTVVRTASRNSNERGFPKFITKSEVPKPPEEVINRIEDMRQPKGALDSESSALSDSIANSSEAAYQVEVTPPIRQRTPPPQILIDPIDTEPFSPAAESSVSGSASTWASSTSRL</sequence>
<accession>A0A8E2ESX7</accession>
<proteinExistence type="predicted"/>
<feature type="region of interest" description="Disordered" evidence="1">
    <location>
        <begin position="76"/>
        <end position="117"/>
    </location>
</feature>
<protein>
    <submittedName>
        <fullName evidence="2">Uncharacterized protein</fullName>
    </submittedName>
</protein>
<feature type="compositionally biased region" description="Low complexity" evidence="1">
    <location>
        <begin position="106"/>
        <end position="117"/>
    </location>
</feature>
<feature type="region of interest" description="Disordered" evidence="1">
    <location>
        <begin position="245"/>
        <end position="318"/>
    </location>
</feature>
<feature type="region of interest" description="Disordered" evidence="1">
    <location>
        <begin position="129"/>
        <end position="153"/>
    </location>
</feature>
<feature type="compositionally biased region" description="Low complexity" evidence="1">
    <location>
        <begin position="251"/>
        <end position="266"/>
    </location>
</feature>
<feature type="compositionally biased region" description="Polar residues" evidence="1">
    <location>
        <begin position="139"/>
        <end position="152"/>
    </location>
</feature>
<organism evidence="2 3">
    <name type="scientific">Glonium stellatum</name>
    <dbReference type="NCBI Taxonomy" id="574774"/>
    <lineage>
        <taxon>Eukaryota</taxon>
        <taxon>Fungi</taxon>
        <taxon>Dikarya</taxon>
        <taxon>Ascomycota</taxon>
        <taxon>Pezizomycotina</taxon>
        <taxon>Dothideomycetes</taxon>
        <taxon>Pleosporomycetidae</taxon>
        <taxon>Gloniales</taxon>
        <taxon>Gloniaceae</taxon>
        <taxon>Glonium</taxon>
    </lineage>
</organism>
<evidence type="ECO:0000256" key="1">
    <source>
        <dbReference type="SAM" id="MobiDB-lite"/>
    </source>
</evidence>
<feature type="compositionally biased region" description="Polar residues" evidence="1">
    <location>
        <begin position="179"/>
        <end position="200"/>
    </location>
</feature>
<feature type="compositionally biased region" description="Polar residues" evidence="1">
    <location>
        <begin position="83"/>
        <end position="96"/>
    </location>
</feature>